<sequence length="103" mass="11653">MINKQPAYILVTTLLVLGCLSAALVLQNGIFKEQLVAQQELNRNTEIDRIQILASIIYGQQAHSSFDVEGHHIEVKDHQLLIHFKGHNSYQRSLLVAHQDGNR</sequence>
<evidence type="ECO:0000313" key="1">
    <source>
        <dbReference type="EMBL" id="CAH1851051.1"/>
    </source>
</evidence>
<reference evidence="1" key="1">
    <citation type="submission" date="2022-03" db="EMBL/GenBank/DDBJ databases">
        <authorList>
            <person name="Hettiarachchi G."/>
        </authorList>
    </citation>
    <scope>NUCLEOTIDE SEQUENCE</scope>
    <source>
        <strain evidence="1">LMG 32447</strain>
    </source>
</reference>
<gene>
    <name evidence="1" type="ORF">LMG032447_00258</name>
</gene>
<evidence type="ECO:0000313" key="2">
    <source>
        <dbReference type="Proteomes" id="UP000838102"/>
    </source>
</evidence>
<dbReference type="Proteomes" id="UP000838102">
    <property type="component" value="Unassembled WGS sequence"/>
</dbReference>
<organism evidence="1 2">
    <name type="scientific">Convivina praedatoris</name>
    <dbReference type="NCBI Taxonomy" id="2880963"/>
    <lineage>
        <taxon>Bacteria</taxon>
        <taxon>Bacillati</taxon>
        <taxon>Bacillota</taxon>
        <taxon>Bacilli</taxon>
        <taxon>Lactobacillales</taxon>
        <taxon>Lactobacillaceae</taxon>
        <taxon>Convivina</taxon>
    </lineage>
</organism>
<protein>
    <submittedName>
        <fullName evidence="1">Uncharacterized protein</fullName>
    </submittedName>
</protein>
<dbReference type="RefSeq" id="WP_248705714.1">
    <property type="nucleotide sequence ID" value="NZ_CAKOET010000001.1"/>
</dbReference>
<dbReference type="EMBL" id="CAKOEU010000001">
    <property type="protein sequence ID" value="CAH1851051.1"/>
    <property type="molecule type" value="Genomic_DNA"/>
</dbReference>
<name>A0ABM9D2L8_9LACO</name>
<accession>A0ABM9D2L8</accession>
<keyword evidence="2" id="KW-1185">Reference proteome</keyword>
<dbReference type="PROSITE" id="PS51257">
    <property type="entry name" value="PROKAR_LIPOPROTEIN"/>
    <property type="match status" value="1"/>
</dbReference>
<comment type="caution">
    <text evidence="1">The sequence shown here is derived from an EMBL/GenBank/DDBJ whole genome shotgun (WGS) entry which is preliminary data.</text>
</comment>
<proteinExistence type="predicted"/>